<sequence>MAGRRVRGRDHARVHRVPEPRVRPGPRRNGHLPVTRARRARPRPSLPLRIVSVIGELLITTGVLVGLFVVWQLWWTDIQAEREQEATFAALGWEPPTYEAAPAESVHHDDEPPVMETPAEGETFGRLYVPRFGQDYVVPVTEGVGKADVLDKGEAGHYPETVLPGGVGNFSLAAHRTTYGKPFHLIADMQAGDAIVVQTEDTWYVYEATESLVVLPHQVEVIAPVPGTLPGAEIPEPTERFITLTSCHPMFSARERYIVHGTLKYWMPVSSGTPEELLPAAEGGR</sequence>
<dbReference type="NCBIfam" id="NF033747">
    <property type="entry name" value="class_E_sortase"/>
    <property type="match status" value="1"/>
</dbReference>
<keyword evidence="4" id="KW-0812">Transmembrane</keyword>
<dbReference type="EMBL" id="JAEINH010000001">
    <property type="protein sequence ID" value="MBI9113845.1"/>
    <property type="molecule type" value="Genomic_DNA"/>
</dbReference>
<feature type="transmembrane region" description="Helical" evidence="4">
    <location>
        <begin position="46"/>
        <end position="74"/>
    </location>
</feature>
<protein>
    <submittedName>
        <fullName evidence="5">Class E sortase</fullName>
    </submittedName>
</protein>
<accession>A0A934M8R8</accession>
<feature type="compositionally biased region" description="Basic residues" evidence="3">
    <location>
        <begin position="24"/>
        <end position="40"/>
    </location>
</feature>
<evidence type="ECO:0000256" key="1">
    <source>
        <dbReference type="ARBA" id="ARBA00022801"/>
    </source>
</evidence>
<dbReference type="InterPro" id="IPR053465">
    <property type="entry name" value="Sortase_Class_E"/>
</dbReference>
<feature type="active site" description="Acyl-thioester intermediate" evidence="2">
    <location>
        <position position="247"/>
    </location>
</feature>
<gene>
    <name evidence="5" type="ORF">JAV76_02305</name>
</gene>
<dbReference type="InterPro" id="IPR042003">
    <property type="entry name" value="Sortase_E"/>
</dbReference>
<keyword evidence="6" id="KW-1185">Reference proteome</keyword>
<reference evidence="5" key="1">
    <citation type="submission" date="2020-12" db="EMBL/GenBank/DDBJ databases">
        <title>Sanguibacter suaedae sp. nov., isolated from Suaeda aralocaspica.</title>
        <authorList>
            <person name="Ma Q."/>
        </authorList>
    </citation>
    <scope>NUCLEOTIDE SEQUENCE</scope>
    <source>
        <strain evidence="5">YZGR15</strain>
    </source>
</reference>
<dbReference type="Proteomes" id="UP000602087">
    <property type="component" value="Unassembled WGS sequence"/>
</dbReference>
<dbReference type="InterPro" id="IPR023365">
    <property type="entry name" value="Sortase_dom-sf"/>
</dbReference>
<proteinExistence type="predicted"/>
<evidence type="ECO:0000256" key="4">
    <source>
        <dbReference type="SAM" id="Phobius"/>
    </source>
</evidence>
<keyword evidence="4" id="KW-0472">Membrane</keyword>
<organism evidence="5 6">
    <name type="scientific">Sanguibacter suaedae</name>
    <dbReference type="NCBI Taxonomy" id="2795737"/>
    <lineage>
        <taxon>Bacteria</taxon>
        <taxon>Bacillati</taxon>
        <taxon>Actinomycetota</taxon>
        <taxon>Actinomycetes</taxon>
        <taxon>Micrococcales</taxon>
        <taxon>Sanguibacteraceae</taxon>
        <taxon>Sanguibacter</taxon>
    </lineage>
</organism>
<evidence type="ECO:0000256" key="3">
    <source>
        <dbReference type="SAM" id="MobiDB-lite"/>
    </source>
</evidence>
<name>A0A934M8R8_9MICO</name>
<feature type="compositionally biased region" description="Basic residues" evidence="3">
    <location>
        <begin position="1"/>
        <end position="15"/>
    </location>
</feature>
<evidence type="ECO:0000313" key="5">
    <source>
        <dbReference type="EMBL" id="MBI9113845.1"/>
    </source>
</evidence>
<evidence type="ECO:0000313" key="6">
    <source>
        <dbReference type="Proteomes" id="UP000602087"/>
    </source>
</evidence>
<evidence type="ECO:0000256" key="2">
    <source>
        <dbReference type="PIRSR" id="PIRSR605754-1"/>
    </source>
</evidence>
<keyword evidence="1" id="KW-0378">Hydrolase</keyword>
<keyword evidence="4" id="KW-1133">Transmembrane helix</keyword>
<feature type="region of interest" description="Disordered" evidence="3">
    <location>
        <begin position="1"/>
        <end position="40"/>
    </location>
</feature>
<dbReference type="InterPro" id="IPR005754">
    <property type="entry name" value="Sortase"/>
</dbReference>
<dbReference type="SUPFAM" id="SSF63817">
    <property type="entry name" value="Sortase"/>
    <property type="match status" value="1"/>
</dbReference>
<feature type="active site" description="Proton donor/acceptor" evidence="2">
    <location>
        <position position="175"/>
    </location>
</feature>
<dbReference type="GO" id="GO:0016787">
    <property type="term" value="F:hydrolase activity"/>
    <property type="evidence" value="ECO:0007669"/>
    <property type="project" value="UniProtKB-KW"/>
</dbReference>
<dbReference type="CDD" id="cd05830">
    <property type="entry name" value="Sortase_E"/>
    <property type="match status" value="1"/>
</dbReference>
<dbReference type="AlphaFoldDB" id="A0A934M8R8"/>
<dbReference type="Gene3D" id="2.40.260.10">
    <property type="entry name" value="Sortase"/>
    <property type="match status" value="1"/>
</dbReference>
<comment type="caution">
    <text evidence="5">The sequence shown here is derived from an EMBL/GenBank/DDBJ whole genome shotgun (WGS) entry which is preliminary data.</text>
</comment>
<dbReference type="Pfam" id="PF04203">
    <property type="entry name" value="Sortase"/>
    <property type="match status" value="1"/>
</dbReference>